<dbReference type="AlphaFoldDB" id="A0A139GW24"/>
<name>A0A139GW24_9PEZI</name>
<comment type="caution">
    <text evidence="1">The sequence shown here is derived from an EMBL/GenBank/DDBJ whole genome shotgun (WGS) entry which is preliminary data.</text>
</comment>
<accession>A0A139GW24</accession>
<dbReference type="STRING" id="321146.A0A139GW24"/>
<evidence type="ECO:0000313" key="1">
    <source>
        <dbReference type="EMBL" id="KXS94372.1"/>
    </source>
</evidence>
<keyword evidence="2" id="KW-1185">Reference proteome</keyword>
<protein>
    <submittedName>
        <fullName evidence="1">Uncharacterized protein</fullName>
    </submittedName>
</protein>
<sequence length="79" mass="8619">MNNSVVKHLNSSKPIAWNFRLIGSSSITVADTIIDALSETDIGHFGVGIPLHADGFQVAGTDITITYEMRSRFKVELTI</sequence>
<reference evidence="1 2" key="1">
    <citation type="submission" date="2015-07" db="EMBL/GenBank/DDBJ databases">
        <title>Comparative genomics of the Sigatoka disease complex on banana suggests a link between parallel evolutionary changes in Pseudocercospora fijiensis and Pseudocercospora eumusae and increased virulence on the banana host.</title>
        <authorList>
            <person name="Chang T.-C."/>
            <person name="Salvucci A."/>
            <person name="Crous P.W."/>
            <person name="Stergiopoulos I."/>
        </authorList>
    </citation>
    <scope>NUCLEOTIDE SEQUENCE [LARGE SCALE GENOMIC DNA]</scope>
    <source>
        <strain evidence="1 2">CBS 114824</strain>
    </source>
</reference>
<organism evidence="1 2">
    <name type="scientific">Pseudocercospora eumusae</name>
    <dbReference type="NCBI Taxonomy" id="321146"/>
    <lineage>
        <taxon>Eukaryota</taxon>
        <taxon>Fungi</taxon>
        <taxon>Dikarya</taxon>
        <taxon>Ascomycota</taxon>
        <taxon>Pezizomycotina</taxon>
        <taxon>Dothideomycetes</taxon>
        <taxon>Dothideomycetidae</taxon>
        <taxon>Mycosphaerellales</taxon>
        <taxon>Mycosphaerellaceae</taxon>
        <taxon>Pseudocercospora</taxon>
    </lineage>
</organism>
<proteinExistence type="predicted"/>
<dbReference type="OrthoDB" id="187139at2759"/>
<dbReference type="EMBL" id="LFZN01000295">
    <property type="protein sequence ID" value="KXS94372.1"/>
    <property type="molecule type" value="Genomic_DNA"/>
</dbReference>
<dbReference type="Proteomes" id="UP000070133">
    <property type="component" value="Unassembled WGS sequence"/>
</dbReference>
<evidence type="ECO:0000313" key="2">
    <source>
        <dbReference type="Proteomes" id="UP000070133"/>
    </source>
</evidence>
<gene>
    <name evidence="1" type="ORF">AC578_6594</name>
</gene>